<reference evidence="8 9" key="1">
    <citation type="journal article" date="2007" name="Nat. Biotechnol.">
        <title>Complete genome sequence of the myxobacterium Sorangium cellulosum.</title>
        <authorList>
            <person name="Schneiker S."/>
            <person name="Perlova O."/>
            <person name="Kaiser O."/>
            <person name="Gerth K."/>
            <person name="Alici A."/>
            <person name="Altmeyer M.O."/>
            <person name="Bartels D."/>
            <person name="Bekel T."/>
            <person name="Beyer S."/>
            <person name="Bode E."/>
            <person name="Bode H.B."/>
            <person name="Bolten C.J."/>
            <person name="Choudhuri J.V."/>
            <person name="Doss S."/>
            <person name="Elnakady Y.A."/>
            <person name="Frank B."/>
            <person name="Gaigalat L."/>
            <person name="Goesmann A."/>
            <person name="Groeger C."/>
            <person name="Gross F."/>
            <person name="Jelsbak L."/>
            <person name="Jelsbak L."/>
            <person name="Kalinowski J."/>
            <person name="Kegler C."/>
            <person name="Knauber T."/>
            <person name="Konietzny S."/>
            <person name="Kopp M."/>
            <person name="Krause L."/>
            <person name="Krug D."/>
            <person name="Linke B."/>
            <person name="Mahmud T."/>
            <person name="Martinez-Arias R."/>
            <person name="McHardy A.C."/>
            <person name="Merai M."/>
            <person name="Meyer F."/>
            <person name="Mormann S."/>
            <person name="Munoz-Dorado J."/>
            <person name="Perez J."/>
            <person name="Pradella S."/>
            <person name="Rachid S."/>
            <person name="Raddatz G."/>
            <person name="Rosenau F."/>
            <person name="Rueckert C."/>
            <person name="Sasse F."/>
            <person name="Scharfe M."/>
            <person name="Schuster S.C."/>
            <person name="Suen G."/>
            <person name="Treuner-Lange A."/>
            <person name="Velicer G.J."/>
            <person name="Vorholter F.-J."/>
            <person name="Weissman K.J."/>
            <person name="Welch R.D."/>
            <person name="Wenzel S.C."/>
            <person name="Whitworth D.E."/>
            <person name="Wilhelm S."/>
            <person name="Wittmann C."/>
            <person name="Bloecker H."/>
            <person name="Puehler A."/>
            <person name="Mueller R."/>
        </authorList>
    </citation>
    <scope>NUCLEOTIDE SEQUENCE [LARGE SCALE GENOMIC DNA]</scope>
    <source>
        <strain evidence="9">So ce56</strain>
    </source>
</reference>
<dbReference type="STRING" id="448385.sce2745"/>
<evidence type="ECO:0000313" key="8">
    <source>
        <dbReference type="EMBL" id="CAN92904.1"/>
    </source>
</evidence>
<dbReference type="SUPFAM" id="SSF88659">
    <property type="entry name" value="Sigma3 and sigma4 domains of RNA polymerase sigma factors"/>
    <property type="match status" value="1"/>
</dbReference>
<evidence type="ECO:0000256" key="5">
    <source>
        <dbReference type="SAM" id="MobiDB-lite"/>
    </source>
</evidence>
<dbReference type="CDD" id="cd06171">
    <property type="entry name" value="Sigma70_r4"/>
    <property type="match status" value="1"/>
</dbReference>
<dbReference type="InterPro" id="IPR013325">
    <property type="entry name" value="RNA_pol_sigma_r2"/>
</dbReference>
<dbReference type="AlphaFoldDB" id="A9GAS7"/>
<dbReference type="PANTHER" id="PTHR43133">
    <property type="entry name" value="RNA POLYMERASE ECF-TYPE SIGMA FACTO"/>
    <property type="match status" value="1"/>
</dbReference>
<dbReference type="Gene3D" id="1.10.10.10">
    <property type="entry name" value="Winged helix-like DNA-binding domain superfamily/Winged helix DNA-binding domain"/>
    <property type="match status" value="1"/>
</dbReference>
<evidence type="ECO:0000256" key="1">
    <source>
        <dbReference type="ARBA" id="ARBA00010641"/>
    </source>
</evidence>
<dbReference type="GO" id="GO:0006352">
    <property type="term" value="P:DNA-templated transcription initiation"/>
    <property type="evidence" value="ECO:0007669"/>
    <property type="project" value="InterPro"/>
</dbReference>
<accession>A9GAS7</accession>
<dbReference type="InterPro" id="IPR007627">
    <property type="entry name" value="RNA_pol_sigma70_r2"/>
</dbReference>
<dbReference type="Gene3D" id="1.10.1740.10">
    <property type="match status" value="1"/>
</dbReference>
<sequence>MDHWRTLLSVFPTRRSTVPPLTAVAPFTQRRGVQALPLAATDDEALARAAAQGHPGAAPILWQRFAPLVRRILTRTLGPGDEVDDHVQDTFLRFFRVAKDLRDPSLLSSFIVGIAVRVARAELRRRRVRRWLQLSPSGELPEMGGAQQDPQGRAALTRLYRILDQVDDRSRTLFVLRHIEGLELTEIAAALGCSLATTKRHLARASHRILTAAERDPALSAYLTKAPQDLDRPGTLPADGGDRDE</sequence>
<feature type="domain" description="RNA polymerase sigma factor 70 region 4 type 2" evidence="7">
    <location>
        <begin position="158"/>
        <end position="205"/>
    </location>
</feature>
<evidence type="ECO:0000259" key="7">
    <source>
        <dbReference type="Pfam" id="PF08281"/>
    </source>
</evidence>
<evidence type="ECO:0000256" key="3">
    <source>
        <dbReference type="ARBA" id="ARBA00023082"/>
    </source>
</evidence>
<dbReference type="InterPro" id="IPR013249">
    <property type="entry name" value="RNA_pol_sigma70_r4_t2"/>
</dbReference>
<feature type="region of interest" description="Disordered" evidence="5">
    <location>
        <begin position="222"/>
        <end position="245"/>
    </location>
</feature>
<dbReference type="SUPFAM" id="SSF88946">
    <property type="entry name" value="Sigma2 domain of RNA polymerase sigma factors"/>
    <property type="match status" value="1"/>
</dbReference>
<dbReference type="HOGENOM" id="CLU_047691_3_0_7"/>
<evidence type="ECO:0000256" key="4">
    <source>
        <dbReference type="ARBA" id="ARBA00023163"/>
    </source>
</evidence>
<dbReference type="InterPro" id="IPR039425">
    <property type="entry name" value="RNA_pol_sigma-70-like"/>
</dbReference>
<dbReference type="GO" id="GO:0003677">
    <property type="term" value="F:DNA binding"/>
    <property type="evidence" value="ECO:0007669"/>
    <property type="project" value="InterPro"/>
</dbReference>
<dbReference type="Pfam" id="PF08281">
    <property type="entry name" value="Sigma70_r4_2"/>
    <property type="match status" value="1"/>
</dbReference>
<evidence type="ECO:0000259" key="6">
    <source>
        <dbReference type="Pfam" id="PF04542"/>
    </source>
</evidence>
<dbReference type="KEGG" id="scl:sce2745"/>
<keyword evidence="4" id="KW-0804">Transcription</keyword>
<evidence type="ECO:0000313" key="9">
    <source>
        <dbReference type="Proteomes" id="UP000002139"/>
    </source>
</evidence>
<dbReference type="PANTHER" id="PTHR43133:SF63">
    <property type="entry name" value="RNA POLYMERASE SIGMA FACTOR FECI-RELATED"/>
    <property type="match status" value="1"/>
</dbReference>
<feature type="domain" description="RNA polymerase sigma-70 region 2" evidence="6">
    <location>
        <begin position="61"/>
        <end position="127"/>
    </location>
</feature>
<dbReference type="BioCyc" id="SCEL448385:SCE_RS14070-MONOMER"/>
<dbReference type="InterPro" id="IPR014284">
    <property type="entry name" value="RNA_pol_sigma-70_dom"/>
</dbReference>
<keyword evidence="3" id="KW-0731">Sigma factor</keyword>
<proteinExistence type="inferred from homology"/>
<keyword evidence="2" id="KW-0805">Transcription regulation</keyword>
<keyword evidence="9" id="KW-1185">Reference proteome</keyword>
<evidence type="ECO:0000256" key="2">
    <source>
        <dbReference type="ARBA" id="ARBA00023015"/>
    </source>
</evidence>
<dbReference type="NCBIfam" id="TIGR02937">
    <property type="entry name" value="sigma70-ECF"/>
    <property type="match status" value="1"/>
</dbReference>
<dbReference type="Pfam" id="PF04542">
    <property type="entry name" value="Sigma70_r2"/>
    <property type="match status" value="1"/>
</dbReference>
<organism evidence="8 9">
    <name type="scientific">Sorangium cellulosum (strain So ce56)</name>
    <name type="common">Polyangium cellulosum (strain So ce56)</name>
    <dbReference type="NCBI Taxonomy" id="448385"/>
    <lineage>
        <taxon>Bacteria</taxon>
        <taxon>Pseudomonadati</taxon>
        <taxon>Myxococcota</taxon>
        <taxon>Polyangia</taxon>
        <taxon>Polyangiales</taxon>
        <taxon>Polyangiaceae</taxon>
        <taxon>Sorangium</taxon>
    </lineage>
</organism>
<protein>
    <submittedName>
        <fullName evidence="8">RNA polymerase sigma factor</fullName>
    </submittedName>
</protein>
<dbReference type="eggNOG" id="COG1595">
    <property type="taxonomic scope" value="Bacteria"/>
</dbReference>
<dbReference type="InterPro" id="IPR013324">
    <property type="entry name" value="RNA_pol_sigma_r3/r4-like"/>
</dbReference>
<name>A9GAS7_SORC5</name>
<comment type="similarity">
    <text evidence="1">Belongs to the sigma-70 factor family. ECF subfamily.</text>
</comment>
<dbReference type="InterPro" id="IPR036388">
    <property type="entry name" value="WH-like_DNA-bd_sf"/>
</dbReference>
<dbReference type="EMBL" id="AM746676">
    <property type="protein sequence ID" value="CAN92904.1"/>
    <property type="molecule type" value="Genomic_DNA"/>
</dbReference>
<dbReference type="GO" id="GO:0016987">
    <property type="term" value="F:sigma factor activity"/>
    <property type="evidence" value="ECO:0007669"/>
    <property type="project" value="UniProtKB-KW"/>
</dbReference>
<dbReference type="Proteomes" id="UP000002139">
    <property type="component" value="Chromosome"/>
</dbReference>
<gene>
    <name evidence="8" type="ordered locus">sce2745</name>
</gene>